<dbReference type="EMBL" id="DQIR01155755">
    <property type="protein sequence ID" value="HDB11232.1"/>
    <property type="molecule type" value="Transcribed_RNA"/>
</dbReference>
<reference evidence="2" key="1">
    <citation type="journal article" date="2019" name="PeerJ">
        <title>Genes of the pig, Sus scrofa, reconstructed with EvidentialGene.</title>
        <authorList>
            <person name="Gilbert D.G."/>
        </authorList>
    </citation>
    <scope>NUCLEOTIDE SEQUENCE</scope>
</reference>
<proteinExistence type="predicted"/>
<feature type="region of interest" description="Disordered" evidence="1">
    <location>
        <begin position="62"/>
        <end position="86"/>
    </location>
</feature>
<protein>
    <submittedName>
        <fullName evidence="2">M-phase inducer phosphatase 2 isoform 2-like</fullName>
    </submittedName>
</protein>
<dbReference type="PANTHER" id="PTHR10828">
    <property type="entry name" value="M-PHASE INDUCER PHOSPHATASE DUAL SPECIFICITY PHOSPHATASE CDC25"/>
    <property type="match status" value="1"/>
</dbReference>
<dbReference type="AlphaFoldDB" id="A0A480PLI6"/>
<dbReference type="PANTHER" id="PTHR10828:SF48">
    <property type="entry name" value="M-PHASE INDUCER PHOSPHATASE 2"/>
    <property type="match status" value="1"/>
</dbReference>
<evidence type="ECO:0000256" key="1">
    <source>
        <dbReference type="SAM" id="MobiDB-lite"/>
    </source>
</evidence>
<dbReference type="Pfam" id="PF06617">
    <property type="entry name" value="M-inducer_phosp"/>
    <property type="match status" value="1"/>
</dbReference>
<name>A0A480PLI6_PIG</name>
<sequence>MQGWAMGNEGSWVDGTLLSPRFEQAIQAASRVIRNEQFAIRRFQSLPERLLGHSPVLRNITNSQAPGTWRKSEACGQATHSSGEDKENDRFVFKMPGKPTHPSYTHALAEWASRREAFAQRPSSAPNLMCLTPERKMDIEELTPLAPCRLSLTPTKGAAEEDDGFVDILESDLKVNCFTLSGLLPPAPWDLPKEESSELLQQDYDLI</sequence>
<dbReference type="GO" id="GO:0004725">
    <property type="term" value="F:protein tyrosine phosphatase activity"/>
    <property type="evidence" value="ECO:0007669"/>
    <property type="project" value="InterPro"/>
</dbReference>
<dbReference type="EMBL" id="DQIR01155756">
    <property type="protein sequence ID" value="HDB11233.1"/>
    <property type="molecule type" value="Transcribed_RNA"/>
</dbReference>
<dbReference type="InterPro" id="IPR000751">
    <property type="entry name" value="MPI_Phosphatase"/>
</dbReference>
<organism evidence="2">
    <name type="scientific">Sus scrofa</name>
    <name type="common">Pig</name>
    <dbReference type="NCBI Taxonomy" id="9823"/>
    <lineage>
        <taxon>Eukaryota</taxon>
        <taxon>Metazoa</taxon>
        <taxon>Chordata</taxon>
        <taxon>Craniata</taxon>
        <taxon>Vertebrata</taxon>
        <taxon>Euteleostomi</taxon>
        <taxon>Mammalia</taxon>
        <taxon>Eutheria</taxon>
        <taxon>Laurasiatheria</taxon>
        <taxon>Artiodactyla</taxon>
        <taxon>Suina</taxon>
        <taxon>Suidae</taxon>
        <taxon>Sus</taxon>
    </lineage>
</organism>
<dbReference type="GO" id="GO:1902751">
    <property type="term" value="P:positive regulation of cell cycle G2/M phase transition"/>
    <property type="evidence" value="ECO:0007669"/>
    <property type="project" value="InterPro"/>
</dbReference>
<accession>A0A480PLI6</accession>
<evidence type="ECO:0000313" key="2">
    <source>
        <dbReference type="EMBL" id="HDB11232.1"/>
    </source>
</evidence>